<gene>
    <name evidence="11" type="ORF">MC7420_2861</name>
</gene>
<dbReference type="PROSITE" id="PS51201">
    <property type="entry name" value="RCK_N"/>
    <property type="match status" value="1"/>
</dbReference>
<dbReference type="GO" id="GO:1902600">
    <property type="term" value="P:proton transmembrane transport"/>
    <property type="evidence" value="ECO:0007669"/>
    <property type="project" value="InterPro"/>
</dbReference>
<evidence type="ECO:0000256" key="8">
    <source>
        <dbReference type="ARBA" id="ARBA00023136"/>
    </source>
</evidence>
<feature type="transmembrane region" description="Helical" evidence="9">
    <location>
        <begin position="120"/>
        <end position="140"/>
    </location>
</feature>
<keyword evidence="2" id="KW-0813">Transport</keyword>
<protein>
    <submittedName>
        <fullName evidence="11">Transporter, CPA2 family</fullName>
    </submittedName>
</protein>
<keyword evidence="5 9" id="KW-0812">Transmembrane</keyword>
<evidence type="ECO:0000256" key="1">
    <source>
        <dbReference type="ARBA" id="ARBA00004651"/>
    </source>
</evidence>
<evidence type="ECO:0000313" key="11">
    <source>
        <dbReference type="EMBL" id="EDX77537.1"/>
    </source>
</evidence>
<dbReference type="SUPFAM" id="SSF51735">
    <property type="entry name" value="NAD(P)-binding Rossmann-fold domains"/>
    <property type="match status" value="1"/>
</dbReference>
<evidence type="ECO:0000256" key="4">
    <source>
        <dbReference type="ARBA" id="ARBA00022475"/>
    </source>
</evidence>
<dbReference type="Pfam" id="PF02254">
    <property type="entry name" value="TrkA_N"/>
    <property type="match status" value="1"/>
</dbReference>
<dbReference type="InterPro" id="IPR003148">
    <property type="entry name" value="RCK_N"/>
</dbReference>
<evidence type="ECO:0000313" key="12">
    <source>
        <dbReference type="Proteomes" id="UP000003835"/>
    </source>
</evidence>
<feature type="transmembrane region" description="Helical" evidence="9">
    <location>
        <begin position="94"/>
        <end position="114"/>
    </location>
</feature>
<dbReference type="InterPro" id="IPR038770">
    <property type="entry name" value="Na+/solute_symporter_sf"/>
</dbReference>
<dbReference type="eggNOG" id="COG0025">
    <property type="taxonomic scope" value="Bacteria"/>
</dbReference>
<keyword evidence="8 9" id="KW-0472">Membrane</keyword>
<evidence type="ECO:0000259" key="10">
    <source>
        <dbReference type="PROSITE" id="PS51201"/>
    </source>
</evidence>
<feature type="transmembrane region" description="Helical" evidence="9">
    <location>
        <begin position="7"/>
        <end position="25"/>
    </location>
</feature>
<dbReference type="InterPro" id="IPR006153">
    <property type="entry name" value="Cation/H_exchanger_TM"/>
</dbReference>
<dbReference type="OrthoDB" id="570124at2"/>
<dbReference type="RefSeq" id="WP_006098798.1">
    <property type="nucleotide sequence ID" value="NZ_DS989843.1"/>
</dbReference>
<dbReference type="PANTHER" id="PTHR32507:SF0">
    <property type="entry name" value="NA(+)_H(+) ANTIPORTER 2-RELATED"/>
    <property type="match status" value="1"/>
</dbReference>
<evidence type="ECO:0000256" key="5">
    <source>
        <dbReference type="ARBA" id="ARBA00022692"/>
    </source>
</evidence>
<sequence>MEGSFELTLQMVIAVCAGISAQVIAEYLKVPSIVFLLIFGVSLGSDGLGLLHPQELGVGLEVIVALSVAVILFEGGLNLNLRDLGKVSGSLRNLVTLGTLITLLGGGMAAHWLGEFPWSIAFLYAALVVVTGPTVIGPLLKQVKVDRRVAALLEGEGVLIDPVGAILSVVVLDTILNSDAGASAAIVGLGLRLGIGGVIGGIGGWLLGLFLKRADFLSEDLKNLVVLAGMLGLFGLAQTIRSESGLMATVVAGIVVGASSLPEERLLRRFKGQLTVLGVSVLFVLLSADLSIDSVFALGWGSVFTVLALMTLVRPVSVSLCTWNSGLNWRQKIFLSWIAPKGIVSASVASLFAILLTERGINGGDSIKALVFLTIMLTVFLQGLTARWVAQWLQLNPQEKATGAVIVGCNPLSRLIARLFQEQEEEVVLIDTDPEACQKAEEENLRVFQSSGLDVEVLEEAGIESVGTFLAMTNNGEVNLVLAQRAVEEFAPPRVVAVFPRDPQANTTNNKTKVNQAFVSQLPIKTWNKYIVEGQVKLGTTTLKELGLAFQRAHLQALIRAGELVPLLIERQGNLQVASANETWQADDQIIYLLHDPRPKLLKRLSGGSSSSRLAVEKLPEVEEIPISEPVEEKAVKEIANKPKGEKEAKVEG</sequence>
<dbReference type="HOGENOM" id="CLU_005912_10_1_3"/>
<keyword evidence="7" id="KW-0406">Ion transport</keyword>
<dbReference type="AlphaFoldDB" id="B4VKL6"/>
<dbReference type="EMBL" id="DS989843">
    <property type="protein sequence ID" value="EDX77537.1"/>
    <property type="molecule type" value="Genomic_DNA"/>
</dbReference>
<feature type="transmembrane region" description="Helical" evidence="9">
    <location>
        <begin position="223"/>
        <end position="240"/>
    </location>
</feature>
<feature type="transmembrane region" description="Helical" evidence="9">
    <location>
        <begin position="333"/>
        <end position="357"/>
    </location>
</feature>
<feature type="transmembrane region" description="Helical" evidence="9">
    <location>
        <begin position="274"/>
        <end position="292"/>
    </location>
</feature>
<evidence type="ECO:0000256" key="7">
    <source>
        <dbReference type="ARBA" id="ARBA00023065"/>
    </source>
</evidence>
<keyword evidence="6 9" id="KW-1133">Transmembrane helix</keyword>
<feature type="transmembrane region" description="Helical" evidence="9">
    <location>
        <begin position="369"/>
        <end position="390"/>
    </location>
</feature>
<dbReference type="GO" id="GO:0015297">
    <property type="term" value="F:antiporter activity"/>
    <property type="evidence" value="ECO:0007669"/>
    <property type="project" value="UniProtKB-KW"/>
</dbReference>
<dbReference type="eggNOG" id="COG0569">
    <property type="taxonomic scope" value="Bacteria"/>
</dbReference>
<dbReference type="Gene3D" id="1.20.1530.20">
    <property type="match status" value="1"/>
</dbReference>
<dbReference type="PANTHER" id="PTHR32507">
    <property type="entry name" value="NA(+)/H(+) ANTIPORTER 1"/>
    <property type="match status" value="1"/>
</dbReference>
<organism evidence="11 12">
    <name type="scientific">Coleofasciculus chthonoplastes PCC 7420</name>
    <dbReference type="NCBI Taxonomy" id="118168"/>
    <lineage>
        <taxon>Bacteria</taxon>
        <taxon>Bacillati</taxon>
        <taxon>Cyanobacteriota</taxon>
        <taxon>Cyanophyceae</taxon>
        <taxon>Coleofasciculales</taxon>
        <taxon>Coleofasciculaceae</taxon>
        <taxon>Coleofasciculus</taxon>
    </lineage>
</organism>
<dbReference type="Pfam" id="PF00999">
    <property type="entry name" value="Na_H_Exchanger"/>
    <property type="match status" value="1"/>
</dbReference>
<keyword evidence="4" id="KW-1003">Cell membrane</keyword>
<feature type="transmembrane region" description="Helical" evidence="9">
    <location>
        <begin position="246"/>
        <end position="262"/>
    </location>
</feature>
<proteinExistence type="predicted"/>
<keyword evidence="3" id="KW-0050">Antiport</keyword>
<feature type="transmembrane region" description="Helical" evidence="9">
    <location>
        <begin position="152"/>
        <end position="172"/>
    </location>
</feature>
<dbReference type="InterPro" id="IPR036291">
    <property type="entry name" value="NAD(P)-bd_dom_sf"/>
</dbReference>
<feature type="transmembrane region" description="Helical" evidence="9">
    <location>
        <begin position="184"/>
        <end position="211"/>
    </location>
</feature>
<evidence type="ECO:0000256" key="9">
    <source>
        <dbReference type="SAM" id="Phobius"/>
    </source>
</evidence>
<dbReference type="STRING" id="118168.MC7420_2861"/>
<dbReference type="Proteomes" id="UP000003835">
    <property type="component" value="Unassembled WGS sequence"/>
</dbReference>
<feature type="domain" description="RCK N-terminal" evidence="10">
    <location>
        <begin position="401"/>
        <end position="523"/>
    </location>
</feature>
<dbReference type="Gene3D" id="3.40.50.720">
    <property type="entry name" value="NAD(P)-binding Rossmann-like Domain"/>
    <property type="match status" value="1"/>
</dbReference>
<evidence type="ECO:0000256" key="2">
    <source>
        <dbReference type="ARBA" id="ARBA00022448"/>
    </source>
</evidence>
<evidence type="ECO:0000256" key="3">
    <source>
        <dbReference type="ARBA" id="ARBA00022449"/>
    </source>
</evidence>
<comment type="subcellular location">
    <subcellularLocation>
        <location evidence="1">Cell membrane</location>
        <topology evidence="1">Multi-pass membrane protein</topology>
    </subcellularLocation>
</comment>
<feature type="transmembrane region" description="Helical" evidence="9">
    <location>
        <begin position="56"/>
        <end position="73"/>
    </location>
</feature>
<evidence type="ECO:0000256" key="6">
    <source>
        <dbReference type="ARBA" id="ARBA00022989"/>
    </source>
</evidence>
<name>B4VKL6_9CYAN</name>
<accession>B4VKL6</accession>
<dbReference type="GO" id="GO:0006813">
    <property type="term" value="P:potassium ion transport"/>
    <property type="evidence" value="ECO:0007669"/>
    <property type="project" value="InterPro"/>
</dbReference>
<reference evidence="11 12" key="1">
    <citation type="submission" date="2008-07" db="EMBL/GenBank/DDBJ databases">
        <authorList>
            <person name="Tandeau de Marsac N."/>
            <person name="Ferriera S."/>
            <person name="Johnson J."/>
            <person name="Kravitz S."/>
            <person name="Beeson K."/>
            <person name="Sutton G."/>
            <person name="Rogers Y.-H."/>
            <person name="Friedman R."/>
            <person name="Frazier M."/>
            <person name="Venter J.C."/>
        </authorList>
    </citation>
    <scope>NUCLEOTIDE SEQUENCE [LARGE SCALE GENOMIC DNA]</scope>
    <source>
        <strain evidence="11 12">PCC 7420</strain>
    </source>
</reference>
<dbReference type="GO" id="GO:0005886">
    <property type="term" value="C:plasma membrane"/>
    <property type="evidence" value="ECO:0007669"/>
    <property type="project" value="UniProtKB-SubCell"/>
</dbReference>
<keyword evidence="12" id="KW-1185">Reference proteome</keyword>